<sequence>MSGHANKLQDLGITIPNALGIHRVLQPLPPSYKNFVMNYNMSCMNKTLPELFSMLKNAEVDIKKQHQVLMVNKTTSFKKKGKSKEKGNFKKGGKKASAPPKKPKDGPKPDTVCFYCKGDGQWKRNCSKYLADMKSGNIKKKDIFDITTRKVLILNVKFSSGLLERTIFDLYLPEFDKPWVIHLRETCCCSTNLCSWRPNTVYKNRSAVDIKLFSGTVAGEVRNPTKEIFSELDEINAQYLIFPEASRAPKRGQRGRGPHPTRRRGQGAPYGVAAPGLLRGCPSAYKVSENPKEISHDTRKVPSRRHREAKIRGQKSRSGTLPDGELPRKASSSTPPPSPSTCLP</sequence>
<dbReference type="GO" id="GO:0003676">
    <property type="term" value="F:nucleic acid binding"/>
    <property type="evidence" value="ECO:0007669"/>
    <property type="project" value="InterPro"/>
</dbReference>
<evidence type="ECO:0000256" key="1">
    <source>
        <dbReference type="SAM" id="MobiDB-lite"/>
    </source>
</evidence>
<dbReference type="Proteomes" id="UP001231189">
    <property type="component" value="Unassembled WGS sequence"/>
</dbReference>
<evidence type="ECO:0000313" key="3">
    <source>
        <dbReference type="Proteomes" id="UP001231189"/>
    </source>
</evidence>
<dbReference type="GO" id="GO:0008270">
    <property type="term" value="F:zinc ion binding"/>
    <property type="evidence" value="ECO:0007669"/>
    <property type="project" value="InterPro"/>
</dbReference>
<feature type="compositionally biased region" description="Basic and acidic residues" evidence="1">
    <location>
        <begin position="289"/>
        <end position="300"/>
    </location>
</feature>
<keyword evidence="3" id="KW-1185">Reference proteome</keyword>
<dbReference type="InterPro" id="IPR036875">
    <property type="entry name" value="Znf_CCHC_sf"/>
</dbReference>
<dbReference type="AlphaFoldDB" id="A0AAD8R9Y4"/>
<feature type="region of interest" description="Disordered" evidence="1">
    <location>
        <begin position="246"/>
        <end position="344"/>
    </location>
</feature>
<accession>A0AAD8R9Y4</accession>
<dbReference type="SUPFAM" id="SSF57756">
    <property type="entry name" value="Retrovirus zinc finger-like domains"/>
    <property type="match status" value="1"/>
</dbReference>
<feature type="compositionally biased region" description="Basic residues" evidence="1">
    <location>
        <begin position="248"/>
        <end position="265"/>
    </location>
</feature>
<gene>
    <name evidence="2" type="ORF">QYE76_022513</name>
</gene>
<feature type="compositionally biased region" description="Basic residues" evidence="1">
    <location>
        <begin position="301"/>
        <end position="315"/>
    </location>
</feature>
<evidence type="ECO:0000313" key="2">
    <source>
        <dbReference type="EMBL" id="KAK1616996.1"/>
    </source>
</evidence>
<feature type="compositionally biased region" description="Pro residues" evidence="1">
    <location>
        <begin position="334"/>
        <end position="344"/>
    </location>
</feature>
<name>A0AAD8R9Y4_LOLMU</name>
<proteinExistence type="predicted"/>
<feature type="compositionally biased region" description="Basic residues" evidence="1">
    <location>
        <begin position="76"/>
        <end position="94"/>
    </location>
</feature>
<feature type="region of interest" description="Disordered" evidence="1">
    <location>
        <begin position="73"/>
        <end position="107"/>
    </location>
</feature>
<dbReference type="EMBL" id="JAUUTY010000006">
    <property type="protein sequence ID" value="KAK1616996.1"/>
    <property type="molecule type" value="Genomic_DNA"/>
</dbReference>
<reference evidence="2" key="1">
    <citation type="submission" date="2023-07" db="EMBL/GenBank/DDBJ databases">
        <title>A chromosome-level genome assembly of Lolium multiflorum.</title>
        <authorList>
            <person name="Chen Y."/>
            <person name="Copetti D."/>
            <person name="Kolliker R."/>
            <person name="Studer B."/>
        </authorList>
    </citation>
    <scope>NUCLEOTIDE SEQUENCE</scope>
    <source>
        <strain evidence="2">02402/16</strain>
        <tissue evidence="2">Leaf</tissue>
    </source>
</reference>
<protein>
    <submittedName>
        <fullName evidence="2">Uncharacterized protein</fullName>
    </submittedName>
</protein>
<comment type="caution">
    <text evidence="2">The sequence shown here is derived from an EMBL/GenBank/DDBJ whole genome shotgun (WGS) entry which is preliminary data.</text>
</comment>
<organism evidence="2 3">
    <name type="scientific">Lolium multiflorum</name>
    <name type="common">Italian ryegrass</name>
    <name type="synonym">Lolium perenne subsp. multiflorum</name>
    <dbReference type="NCBI Taxonomy" id="4521"/>
    <lineage>
        <taxon>Eukaryota</taxon>
        <taxon>Viridiplantae</taxon>
        <taxon>Streptophyta</taxon>
        <taxon>Embryophyta</taxon>
        <taxon>Tracheophyta</taxon>
        <taxon>Spermatophyta</taxon>
        <taxon>Magnoliopsida</taxon>
        <taxon>Liliopsida</taxon>
        <taxon>Poales</taxon>
        <taxon>Poaceae</taxon>
        <taxon>BOP clade</taxon>
        <taxon>Pooideae</taxon>
        <taxon>Poodae</taxon>
        <taxon>Poeae</taxon>
        <taxon>Poeae Chloroplast Group 2 (Poeae type)</taxon>
        <taxon>Loliodinae</taxon>
        <taxon>Loliinae</taxon>
        <taxon>Lolium</taxon>
    </lineage>
</organism>